<dbReference type="Proteomes" id="UP000683507">
    <property type="component" value="Chromosome"/>
</dbReference>
<evidence type="ECO:0000256" key="3">
    <source>
        <dbReference type="ARBA" id="ARBA00048782"/>
    </source>
</evidence>
<evidence type="ECO:0000313" key="6">
    <source>
        <dbReference type="EMBL" id="CAG5078878.1"/>
    </source>
</evidence>
<dbReference type="RefSeq" id="WP_258541019.1">
    <property type="nucleotide sequence ID" value="NZ_OU015584.1"/>
</dbReference>
<feature type="domain" description="Peptide methionine sulphoxide reductase MsrA" evidence="5">
    <location>
        <begin position="9"/>
        <end position="161"/>
    </location>
</feature>
<organism evidence="6 7">
    <name type="scientific">Parvicella tangerina</name>
    <dbReference type="NCBI Taxonomy" id="2829795"/>
    <lineage>
        <taxon>Bacteria</taxon>
        <taxon>Pseudomonadati</taxon>
        <taxon>Bacteroidota</taxon>
        <taxon>Flavobacteriia</taxon>
        <taxon>Flavobacteriales</taxon>
        <taxon>Parvicellaceae</taxon>
        <taxon>Parvicella</taxon>
    </lineage>
</organism>
<evidence type="ECO:0000256" key="2">
    <source>
        <dbReference type="ARBA" id="ARBA00047806"/>
    </source>
</evidence>
<protein>
    <recommendedName>
        <fullName evidence="4">Peptide methionine sulfoxide reductase MsrA</fullName>
        <shortName evidence="4">Protein-methionine-S-oxide reductase</shortName>
        <ecNumber evidence="4">1.8.4.11</ecNumber>
    </recommendedName>
    <alternativeName>
        <fullName evidence="4">Peptide-methionine (S)-S-oxide reductase</fullName>
        <shortName evidence="4">Peptide Met(O) reductase</shortName>
    </alternativeName>
</protein>
<comment type="similarity">
    <text evidence="4">Belongs to the MsrA Met sulfoxide reductase family.</text>
</comment>
<feature type="active site" evidence="4">
    <location>
        <position position="15"/>
    </location>
</feature>
<name>A0A916NQE3_9FLAO</name>
<proteinExistence type="inferred from homology"/>
<gene>
    <name evidence="6" type="primary">msrA2</name>
    <name evidence="4" type="synonym">msrA</name>
    <name evidence="6" type="ORF">CRYO30217_00795</name>
</gene>
<dbReference type="EC" id="1.8.4.11" evidence="4"/>
<evidence type="ECO:0000313" key="7">
    <source>
        <dbReference type="Proteomes" id="UP000683507"/>
    </source>
</evidence>
<keyword evidence="7" id="KW-1185">Reference proteome</keyword>
<comment type="function">
    <text evidence="4">Has an important function as a repair enzyme for proteins that have been inactivated by oxidation. Catalyzes the reversible oxidation-reduction of methionine sulfoxide in proteins to methionine.</text>
</comment>
<dbReference type="PANTHER" id="PTHR43774:SF1">
    <property type="entry name" value="PEPTIDE METHIONINE SULFOXIDE REDUCTASE MSRA 2"/>
    <property type="match status" value="1"/>
</dbReference>
<reference evidence="6" key="1">
    <citation type="submission" date="2021-04" db="EMBL/GenBank/DDBJ databases">
        <authorList>
            <person name="Rodrigo-Torres L."/>
            <person name="Arahal R. D."/>
            <person name="Lucena T."/>
        </authorList>
    </citation>
    <scope>NUCLEOTIDE SEQUENCE</scope>
    <source>
        <strain evidence="6">AS29M-1</strain>
    </source>
</reference>
<dbReference type="NCBIfam" id="TIGR00401">
    <property type="entry name" value="msrA"/>
    <property type="match status" value="1"/>
</dbReference>
<evidence type="ECO:0000256" key="1">
    <source>
        <dbReference type="ARBA" id="ARBA00023002"/>
    </source>
</evidence>
<dbReference type="SUPFAM" id="SSF55068">
    <property type="entry name" value="Peptide methionine sulfoxide reductase"/>
    <property type="match status" value="1"/>
</dbReference>
<comment type="catalytic activity">
    <reaction evidence="2 4">
        <text>L-methionyl-[protein] + [thioredoxin]-disulfide + H2O = L-methionyl-(S)-S-oxide-[protein] + [thioredoxin]-dithiol</text>
        <dbReference type="Rhea" id="RHEA:14217"/>
        <dbReference type="Rhea" id="RHEA-COMP:10698"/>
        <dbReference type="Rhea" id="RHEA-COMP:10700"/>
        <dbReference type="Rhea" id="RHEA-COMP:12313"/>
        <dbReference type="Rhea" id="RHEA-COMP:12315"/>
        <dbReference type="ChEBI" id="CHEBI:15377"/>
        <dbReference type="ChEBI" id="CHEBI:16044"/>
        <dbReference type="ChEBI" id="CHEBI:29950"/>
        <dbReference type="ChEBI" id="CHEBI:44120"/>
        <dbReference type="ChEBI" id="CHEBI:50058"/>
        <dbReference type="EC" id="1.8.4.11"/>
    </reaction>
</comment>
<dbReference type="HAMAP" id="MF_01401">
    <property type="entry name" value="MsrA"/>
    <property type="match status" value="1"/>
</dbReference>
<dbReference type="InterPro" id="IPR036509">
    <property type="entry name" value="Met_Sox_Rdtase_MsrA_sf"/>
</dbReference>
<dbReference type="AlphaFoldDB" id="A0A916NQE3"/>
<dbReference type="EMBL" id="OU015584">
    <property type="protein sequence ID" value="CAG5078878.1"/>
    <property type="molecule type" value="Genomic_DNA"/>
</dbReference>
<dbReference type="InterPro" id="IPR002569">
    <property type="entry name" value="Met_Sox_Rdtase_MsrA_dom"/>
</dbReference>
<evidence type="ECO:0000256" key="4">
    <source>
        <dbReference type="HAMAP-Rule" id="MF_01401"/>
    </source>
</evidence>
<evidence type="ECO:0000259" key="5">
    <source>
        <dbReference type="Pfam" id="PF01625"/>
    </source>
</evidence>
<comment type="catalytic activity">
    <reaction evidence="3 4">
        <text>[thioredoxin]-disulfide + L-methionine + H2O = L-methionine (S)-S-oxide + [thioredoxin]-dithiol</text>
        <dbReference type="Rhea" id="RHEA:19993"/>
        <dbReference type="Rhea" id="RHEA-COMP:10698"/>
        <dbReference type="Rhea" id="RHEA-COMP:10700"/>
        <dbReference type="ChEBI" id="CHEBI:15377"/>
        <dbReference type="ChEBI" id="CHEBI:29950"/>
        <dbReference type="ChEBI" id="CHEBI:50058"/>
        <dbReference type="ChEBI" id="CHEBI:57844"/>
        <dbReference type="ChEBI" id="CHEBI:58772"/>
        <dbReference type="EC" id="1.8.4.11"/>
    </reaction>
</comment>
<sequence>MRNDKLENITLGAGCFWCVEAIFTALKGVENVSPGYTGGETENPTYKEVCTGATGHAEVAQISYDPSIISIEEVLEVFWKTHDPTTLNRQGNDVGTQYRSAIFYHSEEQRIIAERIKKELEDVKAWPNPIVTEISPLEHFYPAEDYHKNYFAEHGEEMYCKFVIQPKIDKFKRVFSSKVKH</sequence>
<dbReference type="PANTHER" id="PTHR43774">
    <property type="entry name" value="PEPTIDE METHIONINE SULFOXIDE REDUCTASE"/>
    <property type="match status" value="1"/>
</dbReference>
<keyword evidence="1 4" id="KW-0560">Oxidoreductase</keyword>
<dbReference type="KEGG" id="ptan:CRYO30217_00795"/>
<dbReference type="GO" id="GO:0008113">
    <property type="term" value="F:peptide-methionine (S)-S-oxide reductase activity"/>
    <property type="evidence" value="ECO:0007669"/>
    <property type="project" value="UniProtKB-UniRule"/>
</dbReference>
<dbReference type="Pfam" id="PF01625">
    <property type="entry name" value="PMSR"/>
    <property type="match status" value="1"/>
</dbReference>
<dbReference type="Gene3D" id="3.30.1060.10">
    <property type="entry name" value="Peptide methionine sulphoxide reductase MsrA"/>
    <property type="match status" value="1"/>
</dbReference>
<accession>A0A916NQE3</accession>